<evidence type="ECO:0000259" key="5">
    <source>
        <dbReference type="PROSITE" id="PS50977"/>
    </source>
</evidence>
<dbReference type="SUPFAM" id="SSF46689">
    <property type="entry name" value="Homeodomain-like"/>
    <property type="match status" value="1"/>
</dbReference>
<evidence type="ECO:0000256" key="2">
    <source>
        <dbReference type="ARBA" id="ARBA00023125"/>
    </source>
</evidence>
<dbReference type="RefSeq" id="WP_037934159.1">
    <property type="nucleotide sequence ID" value="NZ_JBFADL010000032.1"/>
</dbReference>
<dbReference type="GO" id="GO:0000976">
    <property type="term" value="F:transcription cis-regulatory region binding"/>
    <property type="evidence" value="ECO:0007669"/>
    <property type="project" value="TreeGrafter"/>
</dbReference>
<dbReference type="PANTHER" id="PTHR30055:SF234">
    <property type="entry name" value="HTH-TYPE TRANSCRIPTIONAL REGULATOR BETI"/>
    <property type="match status" value="1"/>
</dbReference>
<proteinExistence type="predicted"/>
<dbReference type="OrthoDB" id="3237195at2"/>
<dbReference type="PANTHER" id="PTHR30055">
    <property type="entry name" value="HTH-TYPE TRANSCRIPTIONAL REGULATOR RUTR"/>
    <property type="match status" value="1"/>
</dbReference>
<evidence type="ECO:0000256" key="1">
    <source>
        <dbReference type="ARBA" id="ARBA00023015"/>
    </source>
</evidence>
<feature type="DNA-binding region" description="H-T-H motif" evidence="4">
    <location>
        <begin position="29"/>
        <end position="48"/>
    </location>
</feature>
<dbReference type="InterPro" id="IPR001647">
    <property type="entry name" value="HTH_TetR"/>
</dbReference>
<dbReference type="InterPro" id="IPR050109">
    <property type="entry name" value="HTH-type_TetR-like_transc_reg"/>
</dbReference>
<evidence type="ECO:0000313" key="7">
    <source>
        <dbReference type="Proteomes" id="UP000028341"/>
    </source>
</evidence>
<dbReference type="STRING" id="55952.BU52_16015"/>
<evidence type="ECO:0000313" key="6">
    <source>
        <dbReference type="EMBL" id="KES06238.1"/>
    </source>
</evidence>
<dbReference type="PROSITE" id="PS50977">
    <property type="entry name" value="HTH_TETR_2"/>
    <property type="match status" value="1"/>
</dbReference>
<protein>
    <recommendedName>
        <fullName evidence="5">HTH tetR-type domain-containing protein</fullName>
    </recommendedName>
</protein>
<name>A0A081XRR5_STRTO</name>
<keyword evidence="3" id="KW-0804">Transcription</keyword>
<dbReference type="Pfam" id="PF00440">
    <property type="entry name" value="TetR_N"/>
    <property type="match status" value="1"/>
</dbReference>
<dbReference type="EMBL" id="JFCB01000012">
    <property type="protein sequence ID" value="KES06238.1"/>
    <property type="molecule type" value="Genomic_DNA"/>
</dbReference>
<evidence type="ECO:0000256" key="3">
    <source>
        <dbReference type="ARBA" id="ARBA00023163"/>
    </source>
</evidence>
<dbReference type="eggNOG" id="COG1309">
    <property type="taxonomic scope" value="Bacteria"/>
</dbReference>
<dbReference type="Gene3D" id="1.10.357.10">
    <property type="entry name" value="Tetracycline Repressor, domain 2"/>
    <property type="match status" value="1"/>
</dbReference>
<dbReference type="InterPro" id="IPR009057">
    <property type="entry name" value="Homeodomain-like_sf"/>
</dbReference>
<keyword evidence="1" id="KW-0805">Transcription regulation</keyword>
<dbReference type="AlphaFoldDB" id="A0A081XRR5"/>
<organism evidence="6 7">
    <name type="scientific">Streptomyces toyocaensis</name>
    <dbReference type="NCBI Taxonomy" id="55952"/>
    <lineage>
        <taxon>Bacteria</taxon>
        <taxon>Bacillati</taxon>
        <taxon>Actinomycetota</taxon>
        <taxon>Actinomycetes</taxon>
        <taxon>Kitasatosporales</taxon>
        <taxon>Streptomycetaceae</taxon>
        <taxon>Streptomyces</taxon>
    </lineage>
</organism>
<keyword evidence="7" id="KW-1185">Reference proteome</keyword>
<accession>A0A081XRR5</accession>
<gene>
    <name evidence="6" type="ORF">BU52_16015</name>
</gene>
<reference evidence="6 7" key="1">
    <citation type="submission" date="2014-02" db="EMBL/GenBank/DDBJ databases">
        <title>The genome announcement of Streptomyces toyocaensis NRRL15009.</title>
        <authorList>
            <person name="Hong H.-J."/>
            <person name="Kwun M.J."/>
        </authorList>
    </citation>
    <scope>NUCLEOTIDE SEQUENCE [LARGE SCALE GENOMIC DNA]</scope>
    <source>
        <strain evidence="6 7">NRRL 15009</strain>
    </source>
</reference>
<evidence type="ECO:0000256" key="4">
    <source>
        <dbReference type="PROSITE-ProRule" id="PRU00335"/>
    </source>
</evidence>
<feature type="domain" description="HTH tetR-type" evidence="5">
    <location>
        <begin position="6"/>
        <end position="66"/>
    </location>
</feature>
<sequence>MQKRAEQTRQAIVRATAELIGDGGPGAAGLVDICRGAGVSRGALYHHFATKEAVVVAVHDEARRETTTLIDAAFGDALSGPLETAAFTALSRFGSALGRALGGDLTVRAGLQLDPDGSADPARLLRQEVLHAVRRRVSGLLPPAAPGTPGPEGQDLADLAVVVVAGLESLGRTDPAWWSPGTSDRMWRALRPLFTHPAATPEDSAAPRDPGE</sequence>
<comment type="caution">
    <text evidence="6">The sequence shown here is derived from an EMBL/GenBank/DDBJ whole genome shotgun (WGS) entry which is preliminary data.</text>
</comment>
<dbReference type="PRINTS" id="PR00455">
    <property type="entry name" value="HTHTETR"/>
</dbReference>
<dbReference type="GO" id="GO:0003700">
    <property type="term" value="F:DNA-binding transcription factor activity"/>
    <property type="evidence" value="ECO:0007669"/>
    <property type="project" value="TreeGrafter"/>
</dbReference>
<keyword evidence="2 4" id="KW-0238">DNA-binding</keyword>
<dbReference type="Proteomes" id="UP000028341">
    <property type="component" value="Unassembled WGS sequence"/>
</dbReference>